<dbReference type="Pfam" id="PF00069">
    <property type="entry name" value="Pkinase"/>
    <property type="match status" value="1"/>
</dbReference>
<keyword evidence="8" id="KW-0472">Membrane</keyword>
<dbReference type="Gene3D" id="1.10.510.10">
    <property type="entry name" value="Transferase(Phosphotransferase) domain 1"/>
    <property type="match status" value="1"/>
</dbReference>
<evidence type="ECO:0000256" key="3">
    <source>
        <dbReference type="ARBA" id="ARBA00022679"/>
    </source>
</evidence>
<protein>
    <recommendedName>
        <fullName evidence="1">non-specific serine/threonine protein kinase</fullName>
        <ecNumber evidence="1">2.7.11.1</ecNumber>
    </recommendedName>
</protein>
<reference evidence="10 11" key="1">
    <citation type="submission" date="2024-06" db="EMBL/GenBank/DDBJ databases">
        <title>The Natural Products Discovery Center: Release of the First 8490 Sequenced Strains for Exploring Actinobacteria Biosynthetic Diversity.</title>
        <authorList>
            <person name="Kalkreuter E."/>
            <person name="Kautsar S.A."/>
            <person name="Yang D."/>
            <person name="Bader C.D."/>
            <person name="Teijaro C.N."/>
            <person name="Fluegel L."/>
            <person name="Davis C.M."/>
            <person name="Simpson J.R."/>
            <person name="Lauterbach L."/>
            <person name="Steele A.D."/>
            <person name="Gui C."/>
            <person name="Meng S."/>
            <person name="Li G."/>
            <person name="Viehrig K."/>
            <person name="Ye F."/>
            <person name="Su P."/>
            <person name="Kiefer A.F."/>
            <person name="Nichols A."/>
            <person name="Cepeda A.J."/>
            <person name="Yan W."/>
            <person name="Fan B."/>
            <person name="Jiang Y."/>
            <person name="Adhikari A."/>
            <person name="Zheng C.-J."/>
            <person name="Schuster L."/>
            <person name="Cowan T.M."/>
            <person name="Smanski M.J."/>
            <person name="Chevrette M.G."/>
            <person name="De Carvalho L.P.S."/>
            <person name="Shen B."/>
        </authorList>
    </citation>
    <scope>NUCLEOTIDE SEQUENCE [LARGE SCALE GENOMIC DNA]</scope>
    <source>
        <strain evidence="10 11">NPDC049574</strain>
    </source>
</reference>
<feature type="region of interest" description="Disordered" evidence="7">
    <location>
        <begin position="370"/>
        <end position="452"/>
    </location>
</feature>
<dbReference type="InterPro" id="IPR000719">
    <property type="entry name" value="Prot_kinase_dom"/>
</dbReference>
<comment type="caution">
    <text evidence="10">The sequence shown here is derived from an EMBL/GenBank/DDBJ whole genome shotgun (WGS) entry which is preliminary data.</text>
</comment>
<feature type="domain" description="Protein kinase" evidence="9">
    <location>
        <begin position="14"/>
        <end position="286"/>
    </location>
</feature>
<evidence type="ECO:0000256" key="5">
    <source>
        <dbReference type="ARBA" id="ARBA00022777"/>
    </source>
</evidence>
<dbReference type="SUPFAM" id="SSF56112">
    <property type="entry name" value="Protein kinase-like (PK-like)"/>
    <property type="match status" value="1"/>
</dbReference>
<evidence type="ECO:0000313" key="11">
    <source>
        <dbReference type="Proteomes" id="UP001552427"/>
    </source>
</evidence>
<proteinExistence type="predicted"/>
<sequence length="538" mass="54953">MSDATTPALIADRYRLEERIGAGPVGEVWRGYDTRADWVVAVKLLRGAGTPEMLRQHAQAVAKVIHPNVAMVLDVGEHDGAPFLVMEHLTGMSLGEEREAAGGTLGVVETCDLVAQAAAGLDAAHRAGVVHGEIDPDSFRRAGSGVLKVVGFGLGGAATPGGDPRYLAPERAAGDEARPAGDVYALGCVCYELLCGRHPFEAAGTEDAPATGVSGAGVSGAGAPATGVSATGVSGAGPVPPSALRAGVPAELDRLVLAMIAEDPARRPAGGETIRRALVTIAHPRANPDAPAAPAGVPVTGAMLRGNVPGAAPAARAGDTAVYQAGDLAMEGPRQPARGGRRLVVQLGAAVAAIVAVTVGMVLWANAGGDEPEGRDPVAVATPSDAPTTDVVPGQTPTTTSDWPTGEPSSPPAQPSPGNVITFGPDSELPSALRETPPVRGTLRPGQEPPGGFDRWLGAFDQAVTHQVGTNGINPRVASKAQDKLRKAAGKYAAGHREAALKQVADVYRDLERAQQKGDMEPTGPLAEFIREWAVPDR</sequence>
<feature type="transmembrane region" description="Helical" evidence="8">
    <location>
        <begin position="343"/>
        <end position="365"/>
    </location>
</feature>
<evidence type="ECO:0000256" key="4">
    <source>
        <dbReference type="ARBA" id="ARBA00022741"/>
    </source>
</evidence>
<keyword evidence="4" id="KW-0547">Nucleotide-binding</keyword>
<keyword evidence="8" id="KW-0812">Transmembrane</keyword>
<name>A0ABV3GXZ5_9ACTN</name>
<evidence type="ECO:0000256" key="7">
    <source>
        <dbReference type="SAM" id="MobiDB-lite"/>
    </source>
</evidence>
<dbReference type="GO" id="GO:0004674">
    <property type="term" value="F:protein serine/threonine kinase activity"/>
    <property type="evidence" value="ECO:0007669"/>
    <property type="project" value="UniProtKB-EC"/>
</dbReference>
<keyword evidence="2" id="KW-0723">Serine/threonine-protein kinase</keyword>
<evidence type="ECO:0000256" key="2">
    <source>
        <dbReference type="ARBA" id="ARBA00022527"/>
    </source>
</evidence>
<dbReference type="RefSeq" id="WP_364445510.1">
    <property type="nucleotide sequence ID" value="NZ_JBFARM010000002.1"/>
</dbReference>
<keyword evidence="8" id="KW-1133">Transmembrane helix</keyword>
<evidence type="ECO:0000256" key="6">
    <source>
        <dbReference type="ARBA" id="ARBA00022840"/>
    </source>
</evidence>
<dbReference type="EC" id="2.7.11.1" evidence="1"/>
<dbReference type="Gene3D" id="3.30.200.20">
    <property type="entry name" value="Phosphorylase Kinase, domain 1"/>
    <property type="match status" value="1"/>
</dbReference>
<evidence type="ECO:0000259" key="9">
    <source>
        <dbReference type="PROSITE" id="PS50011"/>
    </source>
</evidence>
<dbReference type="EMBL" id="JBFARM010000002">
    <property type="protein sequence ID" value="MEV4285156.1"/>
    <property type="molecule type" value="Genomic_DNA"/>
</dbReference>
<accession>A0ABV3GXZ5</accession>
<keyword evidence="3 10" id="KW-0808">Transferase</keyword>
<organism evidence="10 11">
    <name type="scientific">Nonomuraea bangladeshensis</name>
    <dbReference type="NCBI Taxonomy" id="404385"/>
    <lineage>
        <taxon>Bacteria</taxon>
        <taxon>Bacillati</taxon>
        <taxon>Actinomycetota</taxon>
        <taxon>Actinomycetes</taxon>
        <taxon>Streptosporangiales</taxon>
        <taxon>Streptosporangiaceae</taxon>
        <taxon>Nonomuraea</taxon>
    </lineage>
</organism>
<evidence type="ECO:0000256" key="1">
    <source>
        <dbReference type="ARBA" id="ARBA00012513"/>
    </source>
</evidence>
<evidence type="ECO:0000313" key="10">
    <source>
        <dbReference type="EMBL" id="MEV4285156.1"/>
    </source>
</evidence>
<gene>
    <name evidence="10" type="ORF">AB0K40_06595</name>
</gene>
<dbReference type="PANTHER" id="PTHR43289">
    <property type="entry name" value="MITOGEN-ACTIVATED PROTEIN KINASE KINASE KINASE 20-RELATED"/>
    <property type="match status" value="1"/>
</dbReference>
<dbReference type="Proteomes" id="UP001552427">
    <property type="component" value="Unassembled WGS sequence"/>
</dbReference>
<keyword evidence="11" id="KW-1185">Reference proteome</keyword>
<dbReference type="InterPro" id="IPR011009">
    <property type="entry name" value="Kinase-like_dom_sf"/>
</dbReference>
<dbReference type="PANTHER" id="PTHR43289:SF6">
    <property type="entry name" value="SERINE_THREONINE-PROTEIN KINASE NEKL-3"/>
    <property type="match status" value="1"/>
</dbReference>
<dbReference type="CDD" id="cd14014">
    <property type="entry name" value="STKc_PknB_like"/>
    <property type="match status" value="1"/>
</dbReference>
<keyword evidence="6" id="KW-0067">ATP-binding</keyword>
<keyword evidence="5 10" id="KW-0418">Kinase</keyword>
<dbReference type="PROSITE" id="PS50011">
    <property type="entry name" value="PROTEIN_KINASE_DOM"/>
    <property type="match status" value="1"/>
</dbReference>
<evidence type="ECO:0000256" key="8">
    <source>
        <dbReference type="SAM" id="Phobius"/>
    </source>
</evidence>